<dbReference type="EMBL" id="KN716159">
    <property type="protein sequence ID" value="KJH52835.1"/>
    <property type="molecule type" value="Genomic_DNA"/>
</dbReference>
<evidence type="ECO:0000313" key="1">
    <source>
        <dbReference type="EMBL" id="KJH52835.1"/>
    </source>
</evidence>
<reference evidence="1 2" key="1">
    <citation type="submission" date="2013-11" db="EMBL/GenBank/DDBJ databases">
        <title>Draft genome of the bovine lungworm Dictyocaulus viviparus.</title>
        <authorList>
            <person name="Mitreva M."/>
        </authorList>
    </citation>
    <scope>NUCLEOTIDE SEQUENCE [LARGE SCALE GENOMIC DNA]</scope>
    <source>
        <strain evidence="1 2">HannoverDv2000</strain>
    </source>
</reference>
<keyword evidence="2" id="KW-1185">Reference proteome</keyword>
<dbReference type="OrthoDB" id="5868131at2759"/>
<gene>
    <name evidence="1" type="ORF">DICVIV_01042</name>
</gene>
<name>A0A0D8Y7Z0_DICVI</name>
<dbReference type="STRING" id="29172.A0A0D8Y7Z0"/>
<reference evidence="2" key="2">
    <citation type="journal article" date="2016" name="Sci. Rep.">
        <title>Dictyocaulus viviparus genome, variome and transcriptome elucidate lungworm biology and support future intervention.</title>
        <authorList>
            <person name="McNulty S.N."/>
            <person name="Strube C."/>
            <person name="Rosa B.A."/>
            <person name="Martin J.C."/>
            <person name="Tyagi R."/>
            <person name="Choi Y.J."/>
            <person name="Wang Q."/>
            <person name="Hallsworth Pepin K."/>
            <person name="Zhang X."/>
            <person name="Ozersky P."/>
            <person name="Wilson R.K."/>
            <person name="Sternberg P.W."/>
            <person name="Gasser R.B."/>
            <person name="Mitreva M."/>
        </authorList>
    </citation>
    <scope>NUCLEOTIDE SEQUENCE [LARGE SCALE GENOMIC DNA]</scope>
    <source>
        <strain evidence="2">HannoverDv2000</strain>
    </source>
</reference>
<accession>A0A0D8Y7Z0</accession>
<proteinExistence type="predicted"/>
<dbReference type="Proteomes" id="UP000053766">
    <property type="component" value="Unassembled WGS sequence"/>
</dbReference>
<protein>
    <submittedName>
        <fullName evidence="1">Uncharacterized protein</fullName>
    </submittedName>
</protein>
<evidence type="ECO:0000313" key="2">
    <source>
        <dbReference type="Proteomes" id="UP000053766"/>
    </source>
</evidence>
<dbReference type="AlphaFoldDB" id="A0A0D8Y7Z0"/>
<organism evidence="1 2">
    <name type="scientific">Dictyocaulus viviparus</name>
    <name type="common">Bovine lungworm</name>
    <dbReference type="NCBI Taxonomy" id="29172"/>
    <lineage>
        <taxon>Eukaryota</taxon>
        <taxon>Metazoa</taxon>
        <taxon>Ecdysozoa</taxon>
        <taxon>Nematoda</taxon>
        <taxon>Chromadorea</taxon>
        <taxon>Rhabditida</taxon>
        <taxon>Rhabditina</taxon>
        <taxon>Rhabditomorpha</taxon>
        <taxon>Strongyloidea</taxon>
        <taxon>Metastrongylidae</taxon>
        <taxon>Dictyocaulus</taxon>
    </lineage>
</organism>
<sequence>MFNEYCRLLAAALAVGRKYEMTDEEAIELLNQIKAENSSKKPLPLEPMMHVVHESKEDVSSSEDEWEELELADTNDYNLKNVQVTLNKVVEKDWWALYLRQEVNKVVRNNWENSHKMPADYQDLVGKQMTTECASRIAKWYNSTFKASGDSIKYEPNLCRYESTERYSEMIAQERFENDADRAAVG</sequence>